<sequence length="258" mass="30261">MARHCLHYQKSGSGSRTILFFHGFGQKHTLFEEWTCQLKDTHTCYNFDLYYHGRSTRANKPLSKKEWKARLEVFFESEGIDQFEIVAFSLGGRFALATTMLFPERVQNLILIAPDGIWKTIWFRLATHPLINPLFRHIMLHPRRFHQLVEVAEDFSLASHSLIRFAQRELQVKSNRMRVFQSWTYFRPLQYHPDALVKEFSQHEIPVHLVLGSKDFIIPEAKVVPLLDNLTTLHTHKLPAKHHELVSRAKQLIPSLLN</sequence>
<dbReference type="InterPro" id="IPR050266">
    <property type="entry name" value="AB_hydrolase_sf"/>
</dbReference>
<reference evidence="3 4" key="1">
    <citation type="submission" date="2018-07" db="EMBL/GenBank/DDBJ databases">
        <title>Genomic Encyclopedia of Type Strains, Phase IV (KMG-IV): sequencing the most valuable type-strain genomes for metagenomic binning, comparative biology and taxonomic classification.</title>
        <authorList>
            <person name="Goeker M."/>
        </authorList>
    </citation>
    <scope>NUCLEOTIDE SEQUENCE [LARGE SCALE GENOMIC DNA]</scope>
    <source>
        <strain evidence="3 4">DSM 4134</strain>
    </source>
</reference>
<dbReference type="AlphaFoldDB" id="A0A3D9LAB9"/>
<dbReference type="InterPro" id="IPR000073">
    <property type="entry name" value="AB_hydrolase_1"/>
</dbReference>
<dbReference type="Proteomes" id="UP000256779">
    <property type="component" value="Unassembled WGS sequence"/>
</dbReference>
<keyword evidence="4" id="KW-1185">Reference proteome</keyword>
<organism evidence="3 4">
    <name type="scientific">Marinoscillum furvescens DSM 4134</name>
    <dbReference type="NCBI Taxonomy" id="1122208"/>
    <lineage>
        <taxon>Bacteria</taxon>
        <taxon>Pseudomonadati</taxon>
        <taxon>Bacteroidota</taxon>
        <taxon>Cytophagia</taxon>
        <taxon>Cytophagales</taxon>
        <taxon>Reichenbachiellaceae</taxon>
        <taxon>Marinoscillum</taxon>
    </lineage>
</organism>
<keyword evidence="1" id="KW-0378">Hydrolase</keyword>
<accession>A0A3D9LAB9</accession>
<dbReference type="SUPFAM" id="SSF53474">
    <property type="entry name" value="alpha/beta-Hydrolases"/>
    <property type="match status" value="1"/>
</dbReference>
<dbReference type="RefSeq" id="WP_115866723.1">
    <property type="nucleotide sequence ID" value="NZ_QREG01000002.1"/>
</dbReference>
<dbReference type="OrthoDB" id="975949at2"/>
<dbReference type="EMBL" id="QREG01000002">
    <property type="protein sequence ID" value="REE02193.1"/>
    <property type="molecule type" value="Genomic_DNA"/>
</dbReference>
<dbReference type="PANTHER" id="PTHR43798:SF31">
    <property type="entry name" value="AB HYDROLASE SUPERFAMILY PROTEIN YCLE"/>
    <property type="match status" value="1"/>
</dbReference>
<evidence type="ECO:0000259" key="2">
    <source>
        <dbReference type="Pfam" id="PF00561"/>
    </source>
</evidence>
<proteinExistence type="predicted"/>
<evidence type="ECO:0000313" key="4">
    <source>
        <dbReference type="Proteomes" id="UP000256779"/>
    </source>
</evidence>
<name>A0A3D9LAB9_MARFU</name>
<protein>
    <submittedName>
        <fullName evidence="3">Pimeloyl-ACP methyl ester carboxylesterase</fullName>
    </submittedName>
</protein>
<feature type="domain" description="AB hydrolase-1" evidence="2">
    <location>
        <begin position="17"/>
        <end position="234"/>
    </location>
</feature>
<gene>
    <name evidence="3" type="ORF">C7460_102217</name>
</gene>
<dbReference type="Pfam" id="PF00561">
    <property type="entry name" value="Abhydrolase_1"/>
    <property type="match status" value="1"/>
</dbReference>
<comment type="caution">
    <text evidence="3">The sequence shown here is derived from an EMBL/GenBank/DDBJ whole genome shotgun (WGS) entry which is preliminary data.</text>
</comment>
<evidence type="ECO:0000256" key="1">
    <source>
        <dbReference type="ARBA" id="ARBA00022801"/>
    </source>
</evidence>
<dbReference type="InterPro" id="IPR029058">
    <property type="entry name" value="AB_hydrolase_fold"/>
</dbReference>
<dbReference type="Gene3D" id="3.40.50.1820">
    <property type="entry name" value="alpha/beta hydrolase"/>
    <property type="match status" value="1"/>
</dbReference>
<dbReference type="GO" id="GO:0016787">
    <property type="term" value="F:hydrolase activity"/>
    <property type="evidence" value="ECO:0007669"/>
    <property type="project" value="UniProtKB-KW"/>
</dbReference>
<dbReference type="GO" id="GO:0016020">
    <property type="term" value="C:membrane"/>
    <property type="evidence" value="ECO:0007669"/>
    <property type="project" value="TreeGrafter"/>
</dbReference>
<dbReference type="PANTHER" id="PTHR43798">
    <property type="entry name" value="MONOACYLGLYCEROL LIPASE"/>
    <property type="match status" value="1"/>
</dbReference>
<evidence type="ECO:0000313" key="3">
    <source>
        <dbReference type="EMBL" id="REE02193.1"/>
    </source>
</evidence>